<proteinExistence type="predicted"/>
<dbReference type="NCBIfam" id="TIGR02217">
    <property type="entry name" value="chp_TIGR02217"/>
    <property type="match status" value="1"/>
</dbReference>
<dbReference type="Pfam" id="PF09343">
    <property type="entry name" value="DUF2460"/>
    <property type="match status" value="1"/>
</dbReference>
<comment type="caution">
    <text evidence="2">The sequence shown here is derived from an EMBL/GenBank/DDBJ whole genome shotgun (WGS) entry which is preliminary data.</text>
</comment>
<dbReference type="RefSeq" id="WP_310029256.1">
    <property type="nucleotide sequence ID" value="NZ_JAVDRL010000002.1"/>
</dbReference>
<evidence type="ECO:0000259" key="1">
    <source>
        <dbReference type="Pfam" id="PF09343"/>
    </source>
</evidence>
<keyword evidence="3" id="KW-1185">Reference proteome</keyword>
<dbReference type="EMBL" id="JAVDRL010000002">
    <property type="protein sequence ID" value="MDR6530014.1"/>
    <property type="molecule type" value="Genomic_DNA"/>
</dbReference>
<protein>
    <submittedName>
        <fullName evidence="2">Uncharacterized protein (TIGR02217 family)</fullName>
    </submittedName>
</protein>
<organism evidence="2 3">
    <name type="scientific">Caulobacter rhizosphaerae</name>
    <dbReference type="NCBI Taxonomy" id="2010972"/>
    <lineage>
        <taxon>Bacteria</taxon>
        <taxon>Pseudomonadati</taxon>
        <taxon>Pseudomonadota</taxon>
        <taxon>Alphaproteobacteria</taxon>
        <taxon>Caulobacterales</taxon>
        <taxon>Caulobacteraceae</taxon>
        <taxon>Caulobacter</taxon>
    </lineage>
</organism>
<feature type="domain" description="DUF2460" evidence="1">
    <location>
        <begin position="5"/>
        <end position="209"/>
    </location>
</feature>
<sequence length="210" mass="21856">MTAFHETRLPARLAFGCTGGVERRTQVTTLASGFERRSSPWAQGRRRYLIGTATRPLDDAAALVAFFEARRGRLHGFRFRDPADCKSCAPSATPAAADQTLGIGDGVRKTFALAKTYGSGETAVVRPITKPVAGTVKVAVAGVALAAGGFTVDMATGLVTLATAPAAGAAVTAGFEFDVPVRFDGDRLDVTLEGFNAARVGAVALVEVRV</sequence>
<evidence type="ECO:0000313" key="2">
    <source>
        <dbReference type="EMBL" id="MDR6530014.1"/>
    </source>
</evidence>
<name>A0ABU1MV09_9CAUL</name>
<dbReference type="InterPro" id="IPR011740">
    <property type="entry name" value="DUF2460"/>
</dbReference>
<gene>
    <name evidence="2" type="ORF">J2800_000738</name>
</gene>
<dbReference type="Proteomes" id="UP001262754">
    <property type="component" value="Unassembled WGS sequence"/>
</dbReference>
<evidence type="ECO:0000313" key="3">
    <source>
        <dbReference type="Proteomes" id="UP001262754"/>
    </source>
</evidence>
<reference evidence="2 3" key="1">
    <citation type="submission" date="2023-07" db="EMBL/GenBank/DDBJ databases">
        <title>Sorghum-associated microbial communities from plants grown in Nebraska, USA.</title>
        <authorList>
            <person name="Schachtman D."/>
        </authorList>
    </citation>
    <scope>NUCLEOTIDE SEQUENCE [LARGE SCALE GENOMIC DNA]</scope>
    <source>
        <strain evidence="2 3">DS2154</strain>
    </source>
</reference>
<accession>A0ABU1MV09</accession>